<reference evidence="1" key="1">
    <citation type="submission" date="2013-07" db="EMBL/GenBank/DDBJ databases">
        <title>The genome of an arbuscular mycorrhizal fungus provides insights into the evolution of the oldest plant symbiosis.</title>
        <authorList>
            <consortium name="DOE Joint Genome Institute"/>
            <person name="Tisserant E."/>
            <person name="Malbreil M."/>
            <person name="Kuo A."/>
            <person name="Kohler A."/>
            <person name="Symeonidi A."/>
            <person name="Balestrini R."/>
            <person name="Charron P."/>
            <person name="Duensing N."/>
            <person name="Frei-dit-Frey N."/>
            <person name="Gianinazzi-Pearson V."/>
            <person name="Gilbert B."/>
            <person name="Handa Y."/>
            <person name="Hijri M."/>
            <person name="Kaul R."/>
            <person name="Kawaguchi M."/>
            <person name="Krajinski F."/>
            <person name="Lammers P."/>
            <person name="Lapierre D."/>
            <person name="Masclaux F.G."/>
            <person name="Murat C."/>
            <person name="Morin E."/>
            <person name="Ndikumana S."/>
            <person name="Pagni M."/>
            <person name="Petitpierre D."/>
            <person name="Requena N."/>
            <person name="Rosikiewicz P."/>
            <person name="Riley R."/>
            <person name="Saito K."/>
            <person name="San Clemente H."/>
            <person name="Shapiro H."/>
            <person name="van Tuinen D."/>
            <person name="Becard G."/>
            <person name="Bonfante P."/>
            <person name="Paszkowski U."/>
            <person name="Shachar-Hill Y."/>
            <person name="Young J.P."/>
            <person name="Sanders I.R."/>
            <person name="Henrissat B."/>
            <person name="Rensing S.A."/>
            <person name="Grigoriev I.V."/>
            <person name="Corradi N."/>
            <person name="Roux C."/>
            <person name="Martin F."/>
        </authorList>
    </citation>
    <scope>NUCLEOTIDE SEQUENCE</scope>
    <source>
        <strain evidence="1">DAOM 197198</strain>
    </source>
</reference>
<name>U9TJ21_RHIID</name>
<dbReference type="AlphaFoldDB" id="U9TJ21"/>
<protein>
    <submittedName>
        <fullName evidence="1">Uncharacterized protein</fullName>
    </submittedName>
</protein>
<accession>U9TJ21</accession>
<sequence length="73" mass="7964">MVVGILGGSRSGSDDVTNSCSKIVIEYSIPKLKCKNNFVYCTFETLPVMSLFGSEIPTITEPLELSIGCRFVK</sequence>
<dbReference type="EMBL" id="KI290341">
    <property type="protein sequence ID" value="ESA07437.1"/>
    <property type="molecule type" value="Genomic_DNA"/>
</dbReference>
<evidence type="ECO:0000313" key="1">
    <source>
        <dbReference type="EMBL" id="ESA07437.1"/>
    </source>
</evidence>
<gene>
    <name evidence="1" type="ORF">GLOINDRAFT_32887</name>
</gene>
<proteinExistence type="predicted"/>
<dbReference type="HOGENOM" id="CLU_2706119_0_0_1"/>
<organism evidence="1">
    <name type="scientific">Rhizophagus irregularis (strain DAOM 181602 / DAOM 197198 / MUCL 43194)</name>
    <name type="common">Arbuscular mycorrhizal fungus</name>
    <name type="synonym">Glomus intraradices</name>
    <dbReference type="NCBI Taxonomy" id="747089"/>
    <lineage>
        <taxon>Eukaryota</taxon>
        <taxon>Fungi</taxon>
        <taxon>Fungi incertae sedis</taxon>
        <taxon>Mucoromycota</taxon>
        <taxon>Glomeromycotina</taxon>
        <taxon>Glomeromycetes</taxon>
        <taxon>Glomerales</taxon>
        <taxon>Glomeraceae</taxon>
        <taxon>Rhizophagus</taxon>
    </lineage>
</organism>